<feature type="binding site" evidence="2">
    <location>
        <position position="101"/>
    </location>
    <ligand>
        <name>Mn(2+)</name>
        <dbReference type="ChEBI" id="CHEBI:29035"/>
        <label>2</label>
    </ligand>
</feature>
<dbReference type="NCBIfam" id="TIGR01891">
    <property type="entry name" value="amidohydrolases"/>
    <property type="match status" value="1"/>
</dbReference>
<dbReference type="InterPro" id="IPR011650">
    <property type="entry name" value="Peptidase_M20_dimer"/>
</dbReference>
<proteinExistence type="predicted"/>
<dbReference type="InterPro" id="IPR002933">
    <property type="entry name" value="Peptidase_M20"/>
</dbReference>
<keyword evidence="2" id="KW-0479">Metal-binding</keyword>
<evidence type="ECO:0000313" key="5">
    <source>
        <dbReference type="Proteomes" id="UP000035444"/>
    </source>
</evidence>
<dbReference type="Gene3D" id="3.40.630.10">
    <property type="entry name" value="Zn peptidases"/>
    <property type="match status" value="1"/>
</dbReference>
<keyword evidence="1" id="KW-0378">Hydrolase</keyword>
<comment type="caution">
    <text evidence="4">The sequence shown here is derived from an EMBL/GenBank/DDBJ whole genome shotgun (WGS) entry which is preliminary data.</text>
</comment>
<gene>
    <name evidence="4" type="ORF">WH96_13280</name>
</gene>
<dbReference type="InterPro" id="IPR017439">
    <property type="entry name" value="Amidohydrolase"/>
</dbReference>
<name>A0A0H2MTY4_9PROT</name>
<dbReference type="SUPFAM" id="SSF53187">
    <property type="entry name" value="Zn-dependent exopeptidases"/>
    <property type="match status" value="1"/>
</dbReference>
<sequence>MLLDQETLDKLISFRHELHRTPEISGEESETSDRVASFLEQYDPDDVIRNLGGYGLAAIYNGKETGPTILIRCELDGLPITETGTIPYQSTVQGKGHLCGHDGHMAMVAGLATLLHRTRPAKGRVVLLFQPAEETGAGAKAVINDPEFTELTPDYSFSLHNLPGQKLHNVGIKRGPFNCASQGLWVTLEGKTSHASHPEDGISPATAMCDLIQAFSELPNSSEFANDFALVTVVHAHLGEEAFGITPGFAKVMITLRSETDNVMSLLQERSEALINNVTNKYGLKAVYGYEDIFAASVNAPEATEILRTAFRDENITLDEMPSPMRWSEDFGQFGRVSNSAMFTLGSGLNQPQLHNPDFDLPDELIETGTKIFHRVIRNILGPSN</sequence>
<dbReference type="STRING" id="1489064.WH96_13280"/>
<dbReference type="InterPro" id="IPR036264">
    <property type="entry name" value="Bact_exopeptidase_dim_dom"/>
</dbReference>
<comment type="cofactor">
    <cofactor evidence="2">
        <name>Mn(2+)</name>
        <dbReference type="ChEBI" id="CHEBI:29035"/>
    </cofactor>
    <text evidence="2">The Mn(2+) ion enhances activity.</text>
</comment>
<feature type="binding site" evidence="2">
    <location>
        <position position="134"/>
    </location>
    <ligand>
        <name>Mn(2+)</name>
        <dbReference type="ChEBI" id="CHEBI:29035"/>
        <label>2</label>
    </ligand>
</feature>
<evidence type="ECO:0000256" key="2">
    <source>
        <dbReference type="PIRSR" id="PIRSR005962-1"/>
    </source>
</evidence>
<dbReference type="PATRIC" id="fig|1489064.4.peg.3994"/>
<protein>
    <submittedName>
        <fullName evidence="4">Peptidase M20</fullName>
    </submittedName>
</protein>
<dbReference type="PANTHER" id="PTHR11014">
    <property type="entry name" value="PEPTIDASE M20 FAMILY MEMBER"/>
    <property type="match status" value="1"/>
</dbReference>
<feature type="binding site" evidence="2">
    <location>
        <position position="99"/>
    </location>
    <ligand>
        <name>Mn(2+)</name>
        <dbReference type="ChEBI" id="CHEBI:29035"/>
        <label>2</label>
    </ligand>
</feature>
<dbReference type="GO" id="GO:0046872">
    <property type="term" value="F:metal ion binding"/>
    <property type="evidence" value="ECO:0007669"/>
    <property type="project" value="UniProtKB-KW"/>
</dbReference>
<keyword evidence="2" id="KW-0464">Manganese</keyword>
<dbReference type="Pfam" id="PF01546">
    <property type="entry name" value="Peptidase_M20"/>
    <property type="match status" value="1"/>
</dbReference>
<evidence type="ECO:0000256" key="1">
    <source>
        <dbReference type="ARBA" id="ARBA00022801"/>
    </source>
</evidence>
<accession>A0A0H2MTY4</accession>
<dbReference type="Gene3D" id="3.30.70.360">
    <property type="match status" value="1"/>
</dbReference>
<organism evidence="4 5">
    <name type="scientific">Kiloniella spongiae</name>
    <dbReference type="NCBI Taxonomy" id="1489064"/>
    <lineage>
        <taxon>Bacteria</taxon>
        <taxon>Pseudomonadati</taxon>
        <taxon>Pseudomonadota</taxon>
        <taxon>Alphaproteobacteria</taxon>
        <taxon>Rhodospirillales</taxon>
        <taxon>Kiloniellaceae</taxon>
        <taxon>Kiloniella</taxon>
    </lineage>
</organism>
<evidence type="ECO:0000313" key="4">
    <source>
        <dbReference type="EMBL" id="KLN60155.1"/>
    </source>
</evidence>
<dbReference type="OrthoDB" id="9777385at2"/>
<dbReference type="GO" id="GO:0016787">
    <property type="term" value="F:hydrolase activity"/>
    <property type="evidence" value="ECO:0007669"/>
    <property type="project" value="UniProtKB-KW"/>
</dbReference>
<keyword evidence="5" id="KW-1185">Reference proteome</keyword>
<feature type="domain" description="Peptidase M20 dimerisation" evidence="3">
    <location>
        <begin position="183"/>
        <end position="279"/>
    </location>
</feature>
<dbReference type="RefSeq" id="WP_047764688.1">
    <property type="nucleotide sequence ID" value="NZ_LAQL01000008.1"/>
</dbReference>
<feature type="binding site" evidence="2">
    <location>
        <position position="355"/>
    </location>
    <ligand>
        <name>Mn(2+)</name>
        <dbReference type="ChEBI" id="CHEBI:29035"/>
        <label>2</label>
    </ligand>
</feature>
<dbReference type="AlphaFoldDB" id="A0A0H2MTY4"/>
<reference evidence="4 5" key="1">
    <citation type="submission" date="2015-03" db="EMBL/GenBank/DDBJ databases">
        <title>Genome Sequence of Kiloniella spongiae MEBiC09566, isolated from a marine sponge.</title>
        <authorList>
            <person name="Shao Z."/>
            <person name="Wang L."/>
            <person name="Li X."/>
        </authorList>
    </citation>
    <scope>NUCLEOTIDE SEQUENCE [LARGE SCALE GENOMIC DNA]</scope>
    <source>
        <strain evidence="4 5">MEBiC09566</strain>
    </source>
</reference>
<dbReference type="SUPFAM" id="SSF55031">
    <property type="entry name" value="Bacterial exopeptidase dimerisation domain"/>
    <property type="match status" value="1"/>
</dbReference>
<evidence type="ECO:0000259" key="3">
    <source>
        <dbReference type="Pfam" id="PF07687"/>
    </source>
</evidence>
<dbReference type="PANTHER" id="PTHR11014:SF169">
    <property type="entry name" value="CLAN MH, FAMILY M20, PEPTIDASE T-LIKE METALLOPEPTIDASE"/>
    <property type="match status" value="1"/>
</dbReference>
<dbReference type="Proteomes" id="UP000035444">
    <property type="component" value="Unassembled WGS sequence"/>
</dbReference>
<dbReference type="EMBL" id="LAQL01000008">
    <property type="protein sequence ID" value="KLN60155.1"/>
    <property type="molecule type" value="Genomic_DNA"/>
</dbReference>
<feature type="binding site" evidence="2">
    <location>
        <position position="160"/>
    </location>
    <ligand>
        <name>Mn(2+)</name>
        <dbReference type="ChEBI" id="CHEBI:29035"/>
        <label>2</label>
    </ligand>
</feature>
<dbReference type="Pfam" id="PF07687">
    <property type="entry name" value="M20_dimer"/>
    <property type="match status" value="1"/>
</dbReference>
<dbReference type="PIRSF" id="PIRSF005962">
    <property type="entry name" value="Pept_M20D_amidohydro"/>
    <property type="match status" value="1"/>
</dbReference>